<sequence>MSHTRTLTLIFFYCRNTQALSAENVQTRTRLPSPTASQQPNEATRHSALIRSLIRIWAKSLNTPQRNRPQGQFHPLLYGSIKASPHVLYSGCKCPQTGTRRVVYITILSNATDACQHLSRLTSRAYGLLQDMMRMPHPVAYTSPATNSGWQPATQGVKIGVANRLRLLITQNSLATRLNTVPGDQERASTSAKDWLGTDANCCQAQRDGGNGRERAAAPRNSLGETHYTVHTSLGRGRR</sequence>
<reference evidence="3 4" key="1">
    <citation type="submission" date="2019-05" db="EMBL/GenBank/DDBJ databases">
        <title>Another draft genome of Portunus trituberculatus and its Hox gene families provides insights of decapod evolution.</title>
        <authorList>
            <person name="Jeong J.-H."/>
            <person name="Song I."/>
            <person name="Kim S."/>
            <person name="Choi T."/>
            <person name="Kim D."/>
            <person name="Ryu S."/>
            <person name="Kim W."/>
        </authorList>
    </citation>
    <scope>NUCLEOTIDE SEQUENCE [LARGE SCALE GENOMIC DNA]</scope>
    <source>
        <tissue evidence="3">Muscle</tissue>
    </source>
</reference>
<comment type="caution">
    <text evidence="3">The sequence shown here is derived from an EMBL/GenBank/DDBJ whole genome shotgun (WGS) entry which is preliminary data.</text>
</comment>
<dbReference type="AlphaFoldDB" id="A0A5B7HLL2"/>
<feature type="chain" id="PRO_5022809339" evidence="2">
    <location>
        <begin position="20"/>
        <end position="239"/>
    </location>
</feature>
<protein>
    <submittedName>
        <fullName evidence="3">Uncharacterized protein</fullName>
    </submittedName>
</protein>
<evidence type="ECO:0000256" key="1">
    <source>
        <dbReference type="SAM" id="MobiDB-lite"/>
    </source>
</evidence>
<proteinExistence type="predicted"/>
<organism evidence="3 4">
    <name type="scientific">Portunus trituberculatus</name>
    <name type="common">Swimming crab</name>
    <name type="synonym">Neptunus trituberculatus</name>
    <dbReference type="NCBI Taxonomy" id="210409"/>
    <lineage>
        <taxon>Eukaryota</taxon>
        <taxon>Metazoa</taxon>
        <taxon>Ecdysozoa</taxon>
        <taxon>Arthropoda</taxon>
        <taxon>Crustacea</taxon>
        <taxon>Multicrustacea</taxon>
        <taxon>Malacostraca</taxon>
        <taxon>Eumalacostraca</taxon>
        <taxon>Eucarida</taxon>
        <taxon>Decapoda</taxon>
        <taxon>Pleocyemata</taxon>
        <taxon>Brachyura</taxon>
        <taxon>Eubrachyura</taxon>
        <taxon>Portunoidea</taxon>
        <taxon>Portunidae</taxon>
        <taxon>Portuninae</taxon>
        <taxon>Portunus</taxon>
    </lineage>
</organism>
<dbReference type="Proteomes" id="UP000324222">
    <property type="component" value="Unassembled WGS sequence"/>
</dbReference>
<feature type="signal peptide" evidence="2">
    <location>
        <begin position="1"/>
        <end position="19"/>
    </location>
</feature>
<keyword evidence="2" id="KW-0732">Signal</keyword>
<accession>A0A5B7HLL2</accession>
<gene>
    <name evidence="3" type="ORF">E2C01_064366</name>
</gene>
<evidence type="ECO:0000313" key="3">
    <source>
        <dbReference type="EMBL" id="MPC70127.1"/>
    </source>
</evidence>
<evidence type="ECO:0000256" key="2">
    <source>
        <dbReference type="SAM" id="SignalP"/>
    </source>
</evidence>
<keyword evidence="4" id="KW-1185">Reference proteome</keyword>
<feature type="region of interest" description="Disordered" evidence="1">
    <location>
        <begin position="205"/>
        <end position="239"/>
    </location>
</feature>
<evidence type="ECO:0000313" key="4">
    <source>
        <dbReference type="Proteomes" id="UP000324222"/>
    </source>
</evidence>
<dbReference type="EMBL" id="VSRR010030601">
    <property type="protein sequence ID" value="MPC70127.1"/>
    <property type="molecule type" value="Genomic_DNA"/>
</dbReference>
<name>A0A5B7HLL2_PORTR</name>